<dbReference type="Proteomes" id="UP000546173">
    <property type="component" value="Unassembled WGS sequence"/>
</dbReference>
<evidence type="ECO:0000256" key="1">
    <source>
        <dbReference type="ARBA" id="ARBA00022517"/>
    </source>
</evidence>
<gene>
    <name evidence="2 3" type="primary">rbfA</name>
    <name evidence="3" type="ORF">H7993_19520</name>
</gene>
<proteinExistence type="inferred from homology"/>
<dbReference type="RefSeq" id="WP_122714827.1">
    <property type="nucleotide sequence ID" value="NZ_JACMYH010000009.1"/>
</dbReference>
<dbReference type="GO" id="GO:0043024">
    <property type="term" value="F:ribosomal small subunit binding"/>
    <property type="evidence" value="ECO:0007669"/>
    <property type="project" value="TreeGrafter"/>
</dbReference>
<dbReference type="AlphaFoldDB" id="A0A7X1G9H8"/>
<keyword evidence="2" id="KW-0963">Cytoplasm</keyword>
<comment type="caution">
    <text evidence="3">The sequence shown here is derived from an EMBL/GenBank/DDBJ whole genome shotgun (WGS) entry which is preliminary data.</text>
</comment>
<dbReference type="PROSITE" id="PS01319">
    <property type="entry name" value="RBFA"/>
    <property type="match status" value="1"/>
</dbReference>
<dbReference type="InterPro" id="IPR020053">
    <property type="entry name" value="Ribosome-bd_factorA_CS"/>
</dbReference>
<dbReference type="EMBL" id="JACMYH010000009">
    <property type="protein sequence ID" value="MBC2680591.1"/>
    <property type="molecule type" value="Genomic_DNA"/>
</dbReference>
<comment type="similarity">
    <text evidence="2">Belongs to the RbfA family.</text>
</comment>
<organism evidence="3 4">
    <name type="scientific">Pseudomonas baltica</name>
    <dbReference type="NCBI Taxonomy" id="2762576"/>
    <lineage>
        <taxon>Bacteria</taxon>
        <taxon>Pseudomonadati</taxon>
        <taxon>Pseudomonadota</taxon>
        <taxon>Gammaproteobacteria</taxon>
        <taxon>Pseudomonadales</taxon>
        <taxon>Pseudomonadaceae</taxon>
        <taxon>Pseudomonas</taxon>
    </lineage>
</organism>
<dbReference type="GO" id="GO:0005829">
    <property type="term" value="C:cytosol"/>
    <property type="evidence" value="ECO:0007669"/>
    <property type="project" value="TreeGrafter"/>
</dbReference>
<dbReference type="InterPro" id="IPR000238">
    <property type="entry name" value="RbfA"/>
</dbReference>
<evidence type="ECO:0000313" key="3">
    <source>
        <dbReference type="EMBL" id="MBC2680591.1"/>
    </source>
</evidence>
<dbReference type="SUPFAM" id="SSF89919">
    <property type="entry name" value="Ribosome-binding factor A, RbfA"/>
    <property type="match status" value="1"/>
</dbReference>
<keyword evidence="1 2" id="KW-0690">Ribosome biogenesis</keyword>
<comment type="subunit">
    <text evidence="2">Monomer. Binds 30S ribosomal subunits, but not 50S ribosomal subunits or 70S ribosomes.</text>
</comment>
<dbReference type="Gene3D" id="3.30.300.20">
    <property type="match status" value="1"/>
</dbReference>
<comment type="function">
    <text evidence="2">One of several proteins that assist in the late maturation steps of the functional core of the 30S ribosomal subunit. Associates with free 30S ribosomal subunits (but not with 30S subunits that are part of 70S ribosomes or polysomes). Required for efficient processing of 16S rRNA. May interact with the 5'-terminal helix region of 16S rRNA.</text>
</comment>
<dbReference type="InterPro" id="IPR023799">
    <property type="entry name" value="RbfA_dom_sf"/>
</dbReference>
<dbReference type="PANTHER" id="PTHR33515">
    <property type="entry name" value="RIBOSOME-BINDING FACTOR A, CHLOROPLASTIC-RELATED"/>
    <property type="match status" value="1"/>
</dbReference>
<accession>A0A7X1G9H8</accession>
<evidence type="ECO:0000256" key="2">
    <source>
        <dbReference type="HAMAP-Rule" id="MF_00003"/>
    </source>
</evidence>
<dbReference type="GO" id="GO:0030490">
    <property type="term" value="P:maturation of SSU-rRNA"/>
    <property type="evidence" value="ECO:0007669"/>
    <property type="project" value="UniProtKB-UniRule"/>
</dbReference>
<dbReference type="PANTHER" id="PTHR33515:SF1">
    <property type="entry name" value="RIBOSOME-BINDING FACTOR A, CHLOROPLASTIC-RELATED"/>
    <property type="match status" value="1"/>
</dbReference>
<sequence>MAKEYSRTQRIGDQMQRELAQLIRREVKDPRVGLVTITAVEVSRDVGHAKIFITVMGQDSAADIAQSIKVLNSAAGFLRMQLAKEMKLRSVPQLHFHYDESVSRGAHLSALIERAVAEDSQHHADESAKEPKE</sequence>
<dbReference type="NCBIfam" id="TIGR00082">
    <property type="entry name" value="rbfA"/>
    <property type="match status" value="1"/>
</dbReference>
<dbReference type="InterPro" id="IPR015946">
    <property type="entry name" value="KH_dom-like_a/b"/>
</dbReference>
<evidence type="ECO:0000313" key="4">
    <source>
        <dbReference type="Proteomes" id="UP000546173"/>
    </source>
</evidence>
<dbReference type="Pfam" id="PF02033">
    <property type="entry name" value="RBFA"/>
    <property type="match status" value="1"/>
</dbReference>
<comment type="subcellular location">
    <subcellularLocation>
        <location evidence="2">Cytoplasm</location>
    </subcellularLocation>
</comment>
<protein>
    <recommendedName>
        <fullName evidence="2">Ribosome-binding factor A</fullName>
    </recommendedName>
</protein>
<keyword evidence="4" id="KW-1185">Reference proteome</keyword>
<reference evidence="3 4" key="1">
    <citation type="submission" date="2020-08" db="EMBL/GenBank/DDBJ databases">
        <title>Pseudomonas sp. nov.</title>
        <authorList>
            <person name="Gieschler S."/>
            <person name="Fiedler G."/>
            <person name="Brinks E."/>
            <person name="Boehnlein C."/>
            <person name="Franz C.M.A.P."/>
            <person name="Kabisch J."/>
        </authorList>
    </citation>
    <scope>NUCLEOTIDE SEQUENCE [LARGE SCALE GENOMIC DNA]</scope>
    <source>
        <strain evidence="3 4">MBT-2</strain>
    </source>
</reference>
<dbReference type="HAMAP" id="MF_00003">
    <property type="entry name" value="RbfA"/>
    <property type="match status" value="1"/>
</dbReference>
<name>A0A7X1G9H8_9PSED</name>